<organism evidence="1 2">
    <name type="scientific">Caballeronia concitans</name>
    <dbReference type="NCBI Taxonomy" id="1777133"/>
    <lineage>
        <taxon>Bacteria</taxon>
        <taxon>Pseudomonadati</taxon>
        <taxon>Pseudomonadota</taxon>
        <taxon>Betaproteobacteria</taxon>
        <taxon>Burkholderiales</taxon>
        <taxon>Burkholderiaceae</taxon>
        <taxon>Caballeronia</taxon>
    </lineage>
</organism>
<dbReference type="AlphaFoldDB" id="A0A658QUG2"/>
<proteinExistence type="predicted"/>
<dbReference type="Proteomes" id="UP000198263">
    <property type="component" value="Unassembled WGS sequence"/>
</dbReference>
<gene>
    <name evidence="1" type="ORF">AWB72_01686</name>
</gene>
<sequence>MGLGMQIACLGFASPGEVERDAGAELVLLSRTAGDILDCHLTVESYDDESGRRLHRARLDMVTCDLELLPGPGMTDAESRVAIHRAFEHAEHVLRERGSGR</sequence>
<protein>
    <recommendedName>
        <fullName evidence="3">Metal ABC transporter ATPase</fullName>
    </recommendedName>
</protein>
<dbReference type="EMBL" id="FCNV02000002">
    <property type="protein sequence ID" value="SAL23263.1"/>
    <property type="molecule type" value="Genomic_DNA"/>
</dbReference>
<dbReference type="OrthoDB" id="9132248at2"/>
<evidence type="ECO:0008006" key="3">
    <source>
        <dbReference type="Google" id="ProtNLM"/>
    </source>
</evidence>
<keyword evidence="2" id="KW-1185">Reference proteome</keyword>
<evidence type="ECO:0000313" key="2">
    <source>
        <dbReference type="Proteomes" id="UP000198263"/>
    </source>
</evidence>
<comment type="caution">
    <text evidence="1">The sequence shown here is derived from an EMBL/GenBank/DDBJ whole genome shotgun (WGS) entry which is preliminary data.</text>
</comment>
<accession>A0A658QUG2</accession>
<evidence type="ECO:0000313" key="1">
    <source>
        <dbReference type="EMBL" id="SAL23263.1"/>
    </source>
</evidence>
<reference evidence="1 2" key="1">
    <citation type="submission" date="2016-01" db="EMBL/GenBank/DDBJ databases">
        <authorList>
            <person name="Peeters C."/>
        </authorList>
    </citation>
    <scope>NUCLEOTIDE SEQUENCE [LARGE SCALE GENOMIC DNA]</scope>
    <source>
        <strain evidence="1">LMG 29315</strain>
    </source>
</reference>
<dbReference type="RefSeq" id="WP_040050841.1">
    <property type="nucleotide sequence ID" value="NZ_FCNV02000002.1"/>
</dbReference>
<name>A0A658QUG2_9BURK</name>